<dbReference type="OrthoDB" id="9798934at2"/>
<dbReference type="PANTHER" id="PTHR30146:SF148">
    <property type="entry name" value="HTH-TYPE TRANSCRIPTIONAL REPRESSOR PURR-RELATED"/>
    <property type="match status" value="1"/>
</dbReference>
<evidence type="ECO:0000256" key="1">
    <source>
        <dbReference type="ARBA" id="ARBA00022491"/>
    </source>
</evidence>
<accession>A0A1G6BW58</accession>
<dbReference type="RefSeq" id="WP_090876187.1">
    <property type="nucleotide sequence ID" value="NZ_FMXQ01000003.1"/>
</dbReference>
<keyword evidence="3" id="KW-0238">DNA-binding</keyword>
<keyword evidence="1" id="KW-0678">Repressor</keyword>
<dbReference type="Pfam" id="PF00356">
    <property type="entry name" value="LacI"/>
    <property type="match status" value="1"/>
</dbReference>
<sequence length="350" mass="38162">MTTIYDVAKAASVSPKTVSRVLNGDAPVKAETRDAVEEAIRLLGYVPSSAARTMRSNRSGLVGLVTGAISLAPQSTDVAGLPEIFIVQGIQRSMELFGMTLLISDTGGRSERVPPLIRTFTEHRVEGLIYVASHHQSVVLPDLPQSTRLVLVNCFDDRQTPAVVPDDREGQRRLVREIAARGHTRIAYLSLSPSLVATTLRKEGYRTALDEAGLPYDPDLVAVGETSADDPSSEIMRQEVERLFSLAEPPSVICCGNDRMAMRLYGVLRSSGYEVPRQVSVAGYDDYRLITETLFPPLTTVELPYVAMGERGSDRLLSLIGGSDPAQGDPERIAGDVVWRDSVVDRTRHS</sequence>
<evidence type="ECO:0000256" key="2">
    <source>
        <dbReference type="ARBA" id="ARBA00023015"/>
    </source>
</evidence>
<dbReference type="CDD" id="cd01392">
    <property type="entry name" value="HTH_LacI"/>
    <property type="match status" value="1"/>
</dbReference>
<keyword evidence="2" id="KW-0805">Transcription regulation</keyword>
<dbReference type="SUPFAM" id="SSF53822">
    <property type="entry name" value="Periplasmic binding protein-like I"/>
    <property type="match status" value="1"/>
</dbReference>
<dbReference type="GO" id="GO:0000976">
    <property type="term" value="F:transcription cis-regulatory region binding"/>
    <property type="evidence" value="ECO:0007669"/>
    <property type="project" value="TreeGrafter"/>
</dbReference>
<feature type="domain" description="HTH lacI-type" evidence="5">
    <location>
        <begin position="2"/>
        <end position="56"/>
    </location>
</feature>
<dbReference type="EMBL" id="FMXQ01000003">
    <property type="protein sequence ID" value="SDB24830.1"/>
    <property type="molecule type" value="Genomic_DNA"/>
</dbReference>
<evidence type="ECO:0000313" key="7">
    <source>
        <dbReference type="Proteomes" id="UP000199071"/>
    </source>
</evidence>
<dbReference type="STRING" id="665467.SAMN02982931_01925"/>
<evidence type="ECO:0000313" key="6">
    <source>
        <dbReference type="EMBL" id="SDB24830.1"/>
    </source>
</evidence>
<dbReference type="Gene3D" id="1.10.260.40">
    <property type="entry name" value="lambda repressor-like DNA-binding domains"/>
    <property type="match status" value="1"/>
</dbReference>
<dbReference type="PROSITE" id="PS00356">
    <property type="entry name" value="HTH_LACI_1"/>
    <property type="match status" value="1"/>
</dbReference>
<protein>
    <submittedName>
        <fullName evidence="6">Transcriptional regulator, LacI family</fullName>
    </submittedName>
</protein>
<dbReference type="SMART" id="SM00354">
    <property type="entry name" value="HTH_LACI"/>
    <property type="match status" value="1"/>
</dbReference>
<evidence type="ECO:0000256" key="3">
    <source>
        <dbReference type="ARBA" id="ARBA00023125"/>
    </source>
</evidence>
<dbReference type="PANTHER" id="PTHR30146">
    <property type="entry name" value="LACI-RELATED TRANSCRIPTIONAL REPRESSOR"/>
    <property type="match status" value="1"/>
</dbReference>
<evidence type="ECO:0000256" key="4">
    <source>
        <dbReference type="ARBA" id="ARBA00023163"/>
    </source>
</evidence>
<name>A0A1G6BW58_9HYPH</name>
<dbReference type="SUPFAM" id="SSF47413">
    <property type="entry name" value="lambda repressor-like DNA-binding domains"/>
    <property type="match status" value="1"/>
</dbReference>
<reference evidence="6 7" key="1">
    <citation type="submission" date="2016-10" db="EMBL/GenBank/DDBJ databases">
        <authorList>
            <person name="de Groot N.N."/>
        </authorList>
    </citation>
    <scope>NUCLEOTIDE SEQUENCE [LARGE SCALE GENOMIC DNA]</scope>
    <source>
        <strain evidence="6 7">ATCC 35022</strain>
    </source>
</reference>
<dbReference type="Proteomes" id="UP000199071">
    <property type="component" value="Unassembled WGS sequence"/>
</dbReference>
<dbReference type="CDD" id="cd06288">
    <property type="entry name" value="PBP1_sucrose_transcription_regulator"/>
    <property type="match status" value="1"/>
</dbReference>
<dbReference type="InterPro" id="IPR000843">
    <property type="entry name" value="HTH_LacI"/>
</dbReference>
<proteinExistence type="predicted"/>
<dbReference type="Gene3D" id="3.40.50.2300">
    <property type="match status" value="2"/>
</dbReference>
<dbReference type="InterPro" id="IPR010982">
    <property type="entry name" value="Lambda_DNA-bd_dom_sf"/>
</dbReference>
<dbReference type="AlphaFoldDB" id="A0A1G6BW58"/>
<dbReference type="GO" id="GO:0003700">
    <property type="term" value="F:DNA-binding transcription factor activity"/>
    <property type="evidence" value="ECO:0007669"/>
    <property type="project" value="TreeGrafter"/>
</dbReference>
<dbReference type="InterPro" id="IPR046335">
    <property type="entry name" value="LacI/GalR-like_sensor"/>
</dbReference>
<dbReference type="PRINTS" id="PR00036">
    <property type="entry name" value="HTHLACI"/>
</dbReference>
<dbReference type="PROSITE" id="PS50932">
    <property type="entry name" value="HTH_LACI_2"/>
    <property type="match status" value="1"/>
</dbReference>
<organism evidence="6 7">
    <name type="scientific">Bauldia litoralis</name>
    <dbReference type="NCBI Taxonomy" id="665467"/>
    <lineage>
        <taxon>Bacteria</taxon>
        <taxon>Pseudomonadati</taxon>
        <taxon>Pseudomonadota</taxon>
        <taxon>Alphaproteobacteria</taxon>
        <taxon>Hyphomicrobiales</taxon>
        <taxon>Kaistiaceae</taxon>
        <taxon>Bauldia</taxon>
    </lineage>
</organism>
<dbReference type="InterPro" id="IPR028082">
    <property type="entry name" value="Peripla_BP_I"/>
</dbReference>
<dbReference type="Pfam" id="PF13377">
    <property type="entry name" value="Peripla_BP_3"/>
    <property type="match status" value="1"/>
</dbReference>
<evidence type="ECO:0000259" key="5">
    <source>
        <dbReference type="PROSITE" id="PS50932"/>
    </source>
</evidence>
<gene>
    <name evidence="6" type="ORF">SAMN02982931_01925</name>
</gene>
<keyword evidence="7" id="KW-1185">Reference proteome</keyword>
<keyword evidence="4" id="KW-0804">Transcription</keyword>